<protein>
    <submittedName>
        <fullName evidence="3">Bacteriocin immunity protein</fullName>
    </submittedName>
</protein>
<gene>
    <name evidence="4" type="ORF">C4784_29240</name>
    <name evidence="3" type="ORF">C4855_26215</name>
</gene>
<dbReference type="Pfam" id="PF01320">
    <property type="entry name" value="Colicin_Pyocin"/>
    <property type="match status" value="1"/>
</dbReference>
<evidence type="ECO:0000313" key="6">
    <source>
        <dbReference type="Proteomes" id="UP000245551"/>
    </source>
</evidence>
<dbReference type="InterPro" id="IPR000290">
    <property type="entry name" value="Colicin_pyocin"/>
</dbReference>
<sequence>MELKKSISDYTEAEFIEFMKEIDKENVAETDDKLDLLLNHFEQVTEHPDGTDLIYYAASDAESTPEAITLKIKEWRAANGKPGFKQA</sequence>
<organism evidence="3 6">
    <name type="scientific">Salmonella enterica subsp. enterica serovar Gaminara</name>
    <dbReference type="NCBI Taxonomy" id="913070"/>
    <lineage>
        <taxon>Bacteria</taxon>
        <taxon>Pseudomonadati</taxon>
        <taxon>Pseudomonadota</taxon>
        <taxon>Gammaproteobacteria</taxon>
        <taxon>Enterobacterales</taxon>
        <taxon>Enterobacteriaceae</taxon>
        <taxon>Salmonella</taxon>
    </lineage>
</organism>
<evidence type="ECO:0000256" key="2">
    <source>
        <dbReference type="ARBA" id="ARBA00023025"/>
    </source>
</evidence>
<name>A0A2T8WRP1_SALET</name>
<evidence type="ECO:0000313" key="3">
    <source>
        <dbReference type="EMBL" id="PVJ41060.1"/>
    </source>
</evidence>
<dbReference type="Gene3D" id="1.10.1200.20">
    <property type="entry name" value="Colicin E immunity protein"/>
    <property type="match status" value="1"/>
</dbReference>
<dbReference type="GO" id="GO:0030153">
    <property type="term" value="P:bacteriocin immunity"/>
    <property type="evidence" value="ECO:0007669"/>
    <property type="project" value="UniProtKB-KW"/>
</dbReference>
<dbReference type="RefSeq" id="WP_057394954.1">
    <property type="nucleotide sequence ID" value="NZ_QDLV01000048.1"/>
</dbReference>
<keyword evidence="2" id="KW-0079">Bacteriocin immunity</keyword>
<comment type="caution">
    <text evidence="3">The sequence shown here is derived from an EMBL/GenBank/DDBJ whole genome shotgun (WGS) entry which is preliminary data.</text>
</comment>
<evidence type="ECO:0000313" key="4">
    <source>
        <dbReference type="EMBL" id="PVM61991.1"/>
    </source>
</evidence>
<evidence type="ECO:0000313" key="5">
    <source>
        <dbReference type="Proteomes" id="UP000245068"/>
    </source>
</evidence>
<dbReference type="Proteomes" id="UP000245551">
    <property type="component" value="Unassembled WGS sequence"/>
</dbReference>
<dbReference type="Proteomes" id="UP000245068">
    <property type="component" value="Unassembled WGS sequence"/>
</dbReference>
<accession>A0A2T8WRP1</accession>
<dbReference type="EMBL" id="QDLV01000048">
    <property type="protein sequence ID" value="PVJ41060.1"/>
    <property type="molecule type" value="Genomic_DNA"/>
</dbReference>
<dbReference type="PRINTS" id="PR01299">
    <property type="entry name" value="PYOCIN"/>
</dbReference>
<evidence type="ECO:0000256" key="1">
    <source>
        <dbReference type="ARBA" id="ARBA00009346"/>
    </source>
</evidence>
<dbReference type="GO" id="GO:0015643">
    <property type="term" value="F:toxic substance binding"/>
    <property type="evidence" value="ECO:0007669"/>
    <property type="project" value="InterPro"/>
</dbReference>
<dbReference type="InterPro" id="IPR035900">
    <property type="entry name" value="Colicin_E_sf"/>
</dbReference>
<comment type="similarity">
    <text evidence="1">Belongs to the colicins ColE2/ColE8/ColE9 and pyocins S1/S2 family.</text>
</comment>
<dbReference type="EMBL" id="QDOO01000141">
    <property type="protein sequence ID" value="PVM61991.1"/>
    <property type="molecule type" value="Genomic_DNA"/>
</dbReference>
<reference evidence="5 6" key="1">
    <citation type="submission" date="2018-04" db="EMBL/GenBank/DDBJ databases">
        <title>Serotype diversity and antimicrobial resistance among Salmonella enterica isolated from patients at an equine referral hospital.</title>
        <authorList>
            <person name="Leon I.M."/>
            <person name="Lawhon S.D."/>
            <person name="Norman K.N."/>
            <person name="Threadgill D.S."/>
            <person name="Ohta N."/>
            <person name="Vinasco J."/>
            <person name="Scott H.M."/>
        </authorList>
    </citation>
    <scope>NUCLEOTIDE SEQUENCE [LARGE SCALE GENOMIC DNA]</scope>
    <source>
        <strain evidence="4 5">159</strain>
        <strain evidence="3 6">230</strain>
    </source>
</reference>
<proteinExistence type="inferred from homology"/>
<dbReference type="SUPFAM" id="SSF47345">
    <property type="entry name" value="Colicin E immunity proteins"/>
    <property type="match status" value="1"/>
</dbReference>
<dbReference type="AlphaFoldDB" id="A0A2T8WRP1"/>
<dbReference type="CDD" id="cd16363">
    <property type="entry name" value="Col_Im_like"/>
    <property type="match status" value="1"/>
</dbReference>